<evidence type="ECO:0000256" key="1">
    <source>
        <dbReference type="SAM" id="SignalP"/>
    </source>
</evidence>
<dbReference type="AlphaFoldDB" id="A0A848H1T8"/>
<dbReference type="InterPro" id="IPR027939">
    <property type="entry name" value="NMT1/THI5"/>
</dbReference>
<dbReference type="EMBL" id="JABBFX010000001">
    <property type="protein sequence ID" value="NML44524.1"/>
    <property type="molecule type" value="Genomic_DNA"/>
</dbReference>
<feature type="domain" description="SsuA/THI5-like" evidence="2">
    <location>
        <begin position="37"/>
        <end position="236"/>
    </location>
</feature>
<dbReference type="InterPro" id="IPR015168">
    <property type="entry name" value="SsuA/THI5"/>
</dbReference>
<evidence type="ECO:0000313" key="4">
    <source>
        <dbReference type="Proteomes" id="UP000541185"/>
    </source>
</evidence>
<dbReference type="RefSeq" id="WP_169418646.1">
    <property type="nucleotide sequence ID" value="NZ_JABBFX010000001.1"/>
</dbReference>
<keyword evidence="1" id="KW-0732">Signal</keyword>
<dbReference type="Pfam" id="PF09084">
    <property type="entry name" value="NMT1"/>
    <property type="match status" value="1"/>
</dbReference>
<comment type="caution">
    <text evidence="3">The sequence shown here is derived from an EMBL/GenBank/DDBJ whole genome shotgun (WGS) entry which is preliminary data.</text>
</comment>
<organism evidence="3 4">
    <name type="scientific">Ramlibacter agri</name>
    <dbReference type="NCBI Taxonomy" id="2728837"/>
    <lineage>
        <taxon>Bacteria</taxon>
        <taxon>Pseudomonadati</taxon>
        <taxon>Pseudomonadota</taxon>
        <taxon>Betaproteobacteria</taxon>
        <taxon>Burkholderiales</taxon>
        <taxon>Comamonadaceae</taxon>
        <taxon>Ramlibacter</taxon>
    </lineage>
</organism>
<dbReference type="PANTHER" id="PTHR31528:SF3">
    <property type="entry name" value="THIAMINE BIOSYNTHESIS PROTEIN HI_0357-RELATED"/>
    <property type="match status" value="1"/>
</dbReference>
<protein>
    <submittedName>
        <fullName evidence="3">ABC transporter substrate-binding protein</fullName>
    </submittedName>
</protein>
<dbReference type="GO" id="GO:0009228">
    <property type="term" value="P:thiamine biosynthetic process"/>
    <property type="evidence" value="ECO:0007669"/>
    <property type="project" value="InterPro"/>
</dbReference>
<proteinExistence type="predicted"/>
<feature type="chain" id="PRO_5032298185" evidence="1">
    <location>
        <begin position="24"/>
        <end position="337"/>
    </location>
</feature>
<evidence type="ECO:0000313" key="3">
    <source>
        <dbReference type="EMBL" id="NML44524.1"/>
    </source>
</evidence>
<accession>A0A848H1T8</accession>
<gene>
    <name evidence="3" type="ORF">HHL11_12230</name>
</gene>
<evidence type="ECO:0000259" key="2">
    <source>
        <dbReference type="Pfam" id="PF09084"/>
    </source>
</evidence>
<dbReference type="Gene3D" id="3.40.190.10">
    <property type="entry name" value="Periplasmic binding protein-like II"/>
    <property type="match status" value="2"/>
</dbReference>
<keyword evidence="4" id="KW-1185">Reference proteome</keyword>
<dbReference type="PANTHER" id="PTHR31528">
    <property type="entry name" value="4-AMINO-5-HYDROXYMETHYL-2-METHYLPYRIMIDINE PHOSPHATE SYNTHASE THI11-RELATED"/>
    <property type="match status" value="1"/>
</dbReference>
<reference evidence="3 4" key="1">
    <citation type="submission" date="2020-04" db="EMBL/GenBank/DDBJ databases">
        <title>Ramlibacter sp. G-1-2-2 isolated from soil.</title>
        <authorList>
            <person name="Dahal R.H."/>
        </authorList>
    </citation>
    <scope>NUCLEOTIDE SEQUENCE [LARGE SCALE GENOMIC DNA]</scope>
    <source>
        <strain evidence="3 4">G-1-2-2</strain>
    </source>
</reference>
<dbReference type="SUPFAM" id="SSF53850">
    <property type="entry name" value="Periplasmic binding protein-like II"/>
    <property type="match status" value="1"/>
</dbReference>
<name>A0A848H1T8_9BURK</name>
<feature type="signal peptide" evidence="1">
    <location>
        <begin position="1"/>
        <end position="23"/>
    </location>
</feature>
<dbReference type="Proteomes" id="UP000541185">
    <property type="component" value="Unassembled WGS sequence"/>
</dbReference>
<sequence>MITKRIALALAAAALLLPALAQAQQKIVFATNWKAQASHGGFYQALADGTYKKYGLDVEIMQGGPQVNPRPLMLVGKVDMMIPLGMISMMEANKSKLPTILVGAFMQKDPTSLMAHAGQYKTFQDLTKAKTIYIAKGSQFSFWKWMTASRGFSDDQFKPYNYSSAPFLADKASVQQAYVTAEPIYLAMDGVKTDVFMLADQGWEAYANMIEVRRDLVEKNPAMIQKFIDASAIGWYQYLYGGDRKAAYALMKKDNPEMTDEKLDAEFHKLQEMGMVDAGDARAKGIGAMSMDRIKRFNAEMVKAGVFGAGDIDINGLATDRFVNKGVGLDLRAKLAK</sequence>